<sequence length="125" mass="13610">MVTVEASADRTNGVTTVRVVLTNTHSTPQTVRLEHRLDGPIWPARPNGVADPRWTGNCWETTIRPDRSEGLGFASPAVPTDPLVTVVSSTRSTDDRIRSPETVLAGLDTWCPPSKILERTPALDP</sequence>
<reference evidence="1 2" key="1">
    <citation type="journal article" date="2014" name="PLoS Genet.">
        <title>Phylogenetically driven sequencing of extremely halophilic archaea reveals strategies for static and dynamic osmo-response.</title>
        <authorList>
            <person name="Becker E.A."/>
            <person name="Seitzer P.M."/>
            <person name="Tritt A."/>
            <person name="Larsen D."/>
            <person name="Krusor M."/>
            <person name="Yao A.I."/>
            <person name="Wu D."/>
            <person name="Madern D."/>
            <person name="Eisen J.A."/>
            <person name="Darling A.E."/>
            <person name="Facciotti M.T."/>
        </authorList>
    </citation>
    <scope>NUCLEOTIDE SEQUENCE [LARGE SCALE GENOMIC DNA]</scope>
    <source>
        <strain evidence="1 2">DSM 12278</strain>
    </source>
</reference>
<organism evidence="1 2">
    <name type="scientific">Natrialba asiatica (strain ATCC 700177 / DSM 12278 / JCM 9576 / FERM P-10747 / NBRC 102637 / 172P1)</name>
    <dbReference type="NCBI Taxonomy" id="29540"/>
    <lineage>
        <taxon>Archaea</taxon>
        <taxon>Methanobacteriati</taxon>
        <taxon>Methanobacteriota</taxon>
        <taxon>Stenosarchaea group</taxon>
        <taxon>Halobacteria</taxon>
        <taxon>Halobacteriales</taxon>
        <taxon>Natrialbaceae</taxon>
        <taxon>Natrialba</taxon>
    </lineage>
</organism>
<dbReference type="PATRIC" id="fig|29540.5.peg.284"/>
<proteinExistence type="predicted"/>
<dbReference type="Pfam" id="PF25256">
    <property type="entry name" value="DUF7857"/>
    <property type="match status" value="1"/>
</dbReference>
<dbReference type="Proteomes" id="UP000011554">
    <property type="component" value="Unassembled WGS sequence"/>
</dbReference>
<name>M0B6J8_NATA1</name>
<dbReference type="OrthoDB" id="193731at2157"/>
<dbReference type="RefSeq" id="WP_006106970.1">
    <property type="nucleotide sequence ID" value="NZ_AOIO01000003.1"/>
</dbReference>
<comment type="caution">
    <text evidence="1">The sequence shown here is derived from an EMBL/GenBank/DDBJ whole genome shotgun (WGS) entry which is preliminary data.</text>
</comment>
<dbReference type="EMBL" id="AOIO01000003">
    <property type="protein sequence ID" value="ELZ06137.1"/>
    <property type="molecule type" value="Genomic_DNA"/>
</dbReference>
<gene>
    <name evidence="1" type="ORF">C481_01355</name>
</gene>
<dbReference type="InterPro" id="IPR057179">
    <property type="entry name" value="DUF7857"/>
</dbReference>
<evidence type="ECO:0000313" key="2">
    <source>
        <dbReference type="Proteomes" id="UP000011554"/>
    </source>
</evidence>
<dbReference type="STRING" id="29540.C481_01355"/>
<protein>
    <submittedName>
        <fullName evidence="1">Uncharacterized protein</fullName>
    </submittedName>
</protein>
<accession>M0B6J8</accession>
<dbReference type="AlphaFoldDB" id="M0B6J8"/>
<dbReference type="eggNOG" id="arCOG06335">
    <property type="taxonomic scope" value="Archaea"/>
</dbReference>
<evidence type="ECO:0000313" key="1">
    <source>
        <dbReference type="EMBL" id="ELZ06137.1"/>
    </source>
</evidence>
<keyword evidence="2" id="KW-1185">Reference proteome</keyword>